<dbReference type="eggNOG" id="COG1132">
    <property type="taxonomic scope" value="Bacteria"/>
</dbReference>
<gene>
    <name evidence="2" type="ORF">SAMN05216261_2059</name>
</gene>
<dbReference type="Gene3D" id="3.40.50.300">
    <property type="entry name" value="P-loop containing nucleotide triphosphate hydrolases"/>
    <property type="match status" value="1"/>
</dbReference>
<dbReference type="eggNOG" id="COG2274">
    <property type="taxonomic scope" value="Bacteria"/>
</dbReference>
<dbReference type="InterPro" id="IPR003141">
    <property type="entry name" value="Pol/His_phosphatase_N"/>
</dbReference>
<dbReference type="AlphaFoldDB" id="A0A1M6EMM4"/>
<dbReference type="SMART" id="SM00481">
    <property type="entry name" value="POLIIIAc"/>
    <property type="match status" value="1"/>
</dbReference>
<dbReference type="RefSeq" id="WP_019386421.1">
    <property type="nucleotide sequence ID" value="NZ_ALIH01000002.1"/>
</dbReference>
<organism evidence="2 3">
    <name type="scientific">Algibacter luteus</name>
    <dbReference type="NCBI Taxonomy" id="1178825"/>
    <lineage>
        <taxon>Bacteria</taxon>
        <taxon>Pseudomonadati</taxon>
        <taxon>Bacteroidota</taxon>
        <taxon>Flavobacteriia</taxon>
        <taxon>Flavobacteriales</taxon>
        <taxon>Flavobacteriaceae</taxon>
        <taxon>Algibacter</taxon>
    </lineage>
</organism>
<dbReference type="EMBL" id="FQYK01000004">
    <property type="protein sequence ID" value="SHI86787.1"/>
    <property type="molecule type" value="Genomic_DNA"/>
</dbReference>
<name>A0A1M6EMM4_9FLAO</name>
<evidence type="ECO:0000259" key="1">
    <source>
        <dbReference type="SMART" id="SM00481"/>
    </source>
</evidence>
<keyword evidence="3" id="KW-1185">Reference proteome</keyword>
<sequence length="785" mass="91002">MKNKYSDWFKVDLHIHTDFSNQTKPNDYDGTFDISVLKSKLIKNDVKLFSLTDHNIINSKAYEDYYNSFSEGDPILLVGCEFDIKVKQNDGSFLTYHTLLIFNENNTIKANEISNIIETHFATNGIDMKDRNLTIDQVFELFSSYQFFYIPHAAGHKNIIEAYKPTNIAKAQEMVLLMECAHEKVKEKSTQIINAGFDKLKEPDFQNKEDEAFINFSDNHNCNIYPTPKSGTPHEFYCLKGEPTYETLRFACIDPLSRIRKQTDVDLLKNVNKYISSIKIENIKDVENCEIEFSPNLNAIIGGASSGKSLLFNLIGKKIENNKHKFNRYHKEDLNSLIKASNSQNYQNSLHFNSDEIIYINQGDIVNYFEEGDLTKLVKESEKNEELTIAEENIKSRRSQLSNEFDDFNNSYHQDFSIQEGDFENMLSDSFYFVEINSAINTIDFEEKDNLLNKISSNTETLREDKVFEFLVEEIELIEQFERLILEKKELIQLKKNLQMKRVSFINDVNQIIRQKNSQLNSTSRAKNASIERRNNLITSCNKLFKSASKFNRTTEILQNYEYQTAENIEINESVKLTLEVENNINLSNSIIGCLNFGHSDSTIYINYLGLVKDNSQIKNYNEYSKQILANKIISSTNIILEKFNSPTSYLDYGVNGNSKNKSPGYNSEMYLKTILQQENCKLVMIDQPEDNLGNSFKNEDLIKLLRDHKFKKQIIIVTHNPSIVVYGDSENIILAKNENEKISYEQLVLERKENQELIIDNLDGGKYIFDMRSRKYNIKKLLNS</sequence>
<evidence type="ECO:0000313" key="3">
    <source>
        <dbReference type="Proteomes" id="UP000184396"/>
    </source>
</evidence>
<dbReference type="Gene3D" id="3.20.20.140">
    <property type="entry name" value="Metal-dependent hydrolases"/>
    <property type="match status" value="1"/>
</dbReference>
<evidence type="ECO:0000313" key="2">
    <source>
        <dbReference type="EMBL" id="SHI86787.1"/>
    </source>
</evidence>
<reference evidence="2 3" key="1">
    <citation type="submission" date="2016-11" db="EMBL/GenBank/DDBJ databases">
        <authorList>
            <person name="Jaros S."/>
            <person name="Januszkiewicz K."/>
            <person name="Wedrychowicz H."/>
        </authorList>
    </citation>
    <scope>NUCLEOTIDE SEQUENCE [LARGE SCALE GENOMIC DNA]</scope>
    <source>
        <strain evidence="2 3">CGMCC 1.12213</strain>
    </source>
</reference>
<dbReference type="OrthoDB" id="9791620at2"/>
<accession>A0A1M6EMM4</accession>
<dbReference type="STRING" id="1178825.SAMN05216261_2059"/>
<protein>
    <recommendedName>
        <fullName evidence="1">Polymerase/histidinol phosphatase N-terminal domain-containing protein</fullName>
    </recommendedName>
</protein>
<dbReference type="InterPro" id="IPR016195">
    <property type="entry name" value="Pol/histidinol_Pase-like"/>
</dbReference>
<feature type="domain" description="Polymerase/histidinol phosphatase N-terminal" evidence="1">
    <location>
        <begin position="11"/>
        <end position="86"/>
    </location>
</feature>
<dbReference type="SUPFAM" id="SSF52540">
    <property type="entry name" value="P-loop containing nucleoside triphosphate hydrolases"/>
    <property type="match status" value="1"/>
</dbReference>
<dbReference type="InterPro" id="IPR027417">
    <property type="entry name" value="P-loop_NTPase"/>
</dbReference>
<proteinExistence type="predicted"/>
<dbReference type="SUPFAM" id="SSF89550">
    <property type="entry name" value="PHP domain-like"/>
    <property type="match status" value="1"/>
</dbReference>
<dbReference type="Proteomes" id="UP000184396">
    <property type="component" value="Unassembled WGS sequence"/>
</dbReference>